<dbReference type="Gene3D" id="1.20.1640.10">
    <property type="entry name" value="Multidrug efflux transporter AcrB transmembrane domain"/>
    <property type="match status" value="2"/>
</dbReference>
<dbReference type="EMBL" id="JAEDXG010000475">
    <property type="protein sequence ID" value="MBH9703051.1"/>
    <property type="molecule type" value="Genomic_DNA"/>
</dbReference>
<protein>
    <submittedName>
        <fullName evidence="1">Efflux RND transporter permease subunit</fullName>
    </submittedName>
</protein>
<dbReference type="AlphaFoldDB" id="A0A8I1AXY7"/>
<reference evidence="1" key="1">
    <citation type="submission" date="2020-12" db="EMBL/GenBank/DDBJ databases">
        <title>Burkholderia cepacia complex in Mexico.</title>
        <authorList>
            <person name="Estrada P."/>
        </authorList>
    </citation>
    <scope>NUCLEOTIDE SEQUENCE</scope>
    <source>
        <strain evidence="1">871</strain>
    </source>
</reference>
<evidence type="ECO:0000313" key="2">
    <source>
        <dbReference type="Proteomes" id="UP000645612"/>
    </source>
</evidence>
<feature type="non-terminal residue" evidence="1">
    <location>
        <position position="79"/>
    </location>
</feature>
<dbReference type="GO" id="GO:0016020">
    <property type="term" value="C:membrane"/>
    <property type="evidence" value="ECO:0007669"/>
    <property type="project" value="InterPro"/>
</dbReference>
<dbReference type="RefSeq" id="WP_198115095.1">
    <property type="nucleotide sequence ID" value="NZ_JAEDXG010000475.1"/>
</dbReference>
<name>A0A8I1AXY7_BURCE</name>
<organism evidence="1 2">
    <name type="scientific">Burkholderia cepacia</name>
    <name type="common">Pseudomonas cepacia</name>
    <dbReference type="NCBI Taxonomy" id="292"/>
    <lineage>
        <taxon>Bacteria</taxon>
        <taxon>Pseudomonadati</taxon>
        <taxon>Pseudomonadota</taxon>
        <taxon>Betaproteobacteria</taxon>
        <taxon>Burkholderiales</taxon>
        <taxon>Burkholderiaceae</taxon>
        <taxon>Burkholderia</taxon>
        <taxon>Burkholderia cepacia complex</taxon>
    </lineage>
</organism>
<sequence length="79" mass="8963">GVIYRQFSVAMAVSIFFSALLALTFTPALCATILKPVPKGHHNDKKGFFGWFNRKFDATTHGYQNWVSRMLHKGGRMML</sequence>
<dbReference type="InterPro" id="IPR001036">
    <property type="entry name" value="Acrflvin-R"/>
</dbReference>
<gene>
    <name evidence="1" type="ORF">JAO13_42295</name>
</gene>
<feature type="non-terminal residue" evidence="1">
    <location>
        <position position="1"/>
    </location>
</feature>
<evidence type="ECO:0000313" key="1">
    <source>
        <dbReference type="EMBL" id="MBH9703051.1"/>
    </source>
</evidence>
<dbReference type="Proteomes" id="UP000645612">
    <property type="component" value="Unassembled WGS sequence"/>
</dbReference>
<dbReference type="GO" id="GO:0022857">
    <property type="term" value="F:transmembrane transporter activity"/>
    <property type="evidence" value="ECO:0007669"/>
    <property type="project" value="InterPro"/>
</dbReference>
<dbReference type="Pfam" id="PF00873">
    <property type="entry name" value="ACR_tran"/>
    <property type="match status" value="1"/>
</dbReference>
<comment type="caution">
    <text evidence="1">The sequence shown here is derived from an EMBL/GenBank/DDBJ whole genome shotgun (WGS) entry which is preliminary data.</text>
</comment>
<dbReference type="SUPFAM" id="SSF82866">
    <property type="entry name" value="Multidrug efflux transporter AcrB transmembrane domain"/>
    <property type="match status" value="1"/>
</dbReference>
<accession>A0A8I1AXY7</accession>
<proteinExistence type="predicted"/>